<dbReference type="SUPFAM" id="SSF48726">
    <property type="entry name" value="Immunoglobulin"/>
    <property type="match status" value="1"/>
</dbReference>
<feature type="domain" description="Ig-like" evidence="1">
    <location>
        <begin position="48"/>
        <end position="157"/>
    </location>
</feature>
<comment type="caution">
    <text evidence="2">The sequence shown here is derived from an EMBL/GenBank/DDBJ whole genome shotgun (WGS) entry which is preliminary data.</text>
</comment>
<dbReference type="AlphaFoldDB" id="A0AAV1ZNE2"/>
<accession>A0AAV1ZNE2</accession>
<name>A0AAV1ZNE2_9ARAC</name>
<dbReference type="InterPro" id="IPR007110">
    <property type="entry name" value="Ig-like_dom"/>
</dbReference>
<dbReference type="PANTHER" id="PTHR21261">
    <property type="entry name" value="BEAT PROTEIN"/>
    <property type="match status" value="1"/>
</dbReference>
<dbReference type="Proteomes" id="UP001497382">
    <property type="component" value="Unassembled WGS sequence"/>
</dbReference>
<proteinExistence type="predicted"/>
<dbReference type="EMBL" id="CAXIEN010000056">
    <property type="protein sequence ID" value="CAL1271775.1"/>
    <property type="molecule type" value="Genomic_DNA"/>
</dbReference>
<feature type="non-terminal residue" evidence="2">
    <location>
        <position position="1"/>
    </location>
</feature>
<evidence type="ECO:0000259" key="1">
    <source>
        <dbReference type="PROSITE" id="PS50835"/>
    </source>
</evidence>
<dbReference type="InterPro" id="IPR036179">
    <property type="entry name" value="Ig-like_dom_sf"/>
</dbReference>
<dbReference type="InterPro" id="IPR013783">
    <property type="entry name" value="Ig-like_fold"/>
</dbReference>
<protein>
    <recommendedName>
        <fullName evidence="1">Ig-like domain-containing protein</fullName>
    </recommendedName>
</protein>
<reference evidence="2 3" key="1">
    <citation type="submission" date="2024-04" db="EMBL/GenBank/DDBJ databases">
        <authorList>
            <person name="Rising A."/>
            <person name="Reimegard J."/>
            <person name="Sonavane S."/>
            <person name="Akerstrom W."/>
            <person name="Nylinder S."/>
            <person name="Hedman E."/>
            <person name="Kallberg Y."/>
        </authorList>
    </citation>
    <scope>NUCLEOTIDE SEQUENCE [LARGE SCALE GENOMIC DNA]</scope>
</reference>
<gene>
    <name evidence="2" type="ORF">LARSCL_LOCUS6001</name>
</gene>
<organism evidence="2 3">
    <name type="scientific">Larinioides sclopetarius</name>
    <dbReference type="NCBI Taxonomy" id="280406"/>
    <lineage>
        <taxon>Eukaryota</taxon>
        <taxon>Metazoa</taxon>
        <taxon>Ecdysozoa</taxon>
        <taxon>Arthropoda</taxon>
        <taxon>Chelicerata</taxon>
        <taxon>Arachnida</taxon>
        <taxon>Araneae</taxon>
        <taxon>Araneomorphae</taxon>
        <taxon>Entelegynae</taxon>
        <taxon>Araneoidea</taxon>
        <taxon>Araneidae</taxon>
        <taxon>Larinioides</taxon>
    </lineage>
</organism>
<dbReference type="FunFam" id="2.60.40.10:FF:000437">
    <property type="entry name" value="Beat-IIIc, isoform A"/>
    <property type="match status" value="1"/>
</dbReference>
<evidence type="ECO:0000313" key="2">
    <source>
        <dbReference type="EMBL" id="CAL1271775.1"/>
    </source>
</evidence>
<dbReference type="PANTHER" id="PTHR21261:SF15">
    <property type="entry name" value="BEATEN PATH IIIA, ISOFORM D-RELATED"/>
    <property type="match status" value="1"/>
</dbReference>
<keyword evidence="3" id="KW-1185">Reference proteome</keyword>
<dbReference type="PROSITE" id="PS50835">
    <property type="entry name" value="IG_LIKE"/>
    <property type="match status" value="1"/>
</dbReference>
<evidence type="ECO:0000313" key="3">
    <source>
        <dbReference type="Proteomes" id="UP001497382"/>
    </source>
</evidence>
<dbReference type="Gene3D" id="2.60.40.10">
    <property type="entry name" value="Immunoglobulins"/>
    <property type="match status" value="1"/>
</dbReference>
<sequence>NGGEADSEALRTRLSRDPDYGFDSRGKGAAGLTMLHWIVFVSLLRGVTSLRLVSLEVPDNVARGQGTRLTCGYDLEGDTLYSIKWYRDDVEFFRYVPTDRPPGQFFPLQGIKVDLGRSANGSVYIRDISHLTTGIYKCEVSADAPSFQTVSAEKSMAVQDSTDHAQQEADRSSVNILLLTMLLILQWRYHL</sequence>